<keyword evidence="1" id="KW-0812">Transmembrane</keyword>
<feature type="transmembrane region" description="Helical" evidence="1">
    <location>
        <begin position="58"/>
        <end position="82"/>
    </location>
</feature>
<dbReference type="AlphaFoldDB" id="A0A382ATC2"/>
<dbReference type="EMBL" id="UINC01026764">
    <property type="protein sequence ID" value="SVB04800.1"/>
    <property type="molecule type" value="Genomic_DNA"/>
</dbReference>
<evidence type="ECO:0008006" key="4">
    <source>
        <dbReference type="Google" id="ProtNLM"/>
    </source>
</evidence>
<keyword evidence="1" id="KW-0472">Membrane</keyword>
<keyword evidence="1" id="KW-1133">Transmembrane helix</keyword>
<sequence length="155" mass="17748">MQYPTAKKSLKQQARPVIQTKLLKNHDRILYVNGLFTPPKSEERPVVSAKETEEWRSLFTMVLIAGFGAIMLVISVIGSYGINATNQLEAYEQKLTQQIESMRIEKTLKHEEINALKTNPEYIELVARKNLGLVHSSELIYYLPPSETNSYHKDN</sequence>
<proteinExistence type="predicted"/>
<evidence type="ECO:0000256" key="1">
    <source>
        <dbReference type="SAM" id="Phobius"/>
    </source>
</evidence>
<organism evidence="2">
    <name type="scientific">marine metagenome</name>
    <dbReference type="NCBI Taxonomy" id="408172"/>
    <lineage>
        <taxon>unclassified sequences</taxon>
        <taxon>metagenomes</taxon>
        <taxon>ecological metagenomes</taxon>
    </lineage>
</organism>
<dbReference type="InterPro" id="IPR007060">
    <property type="entry name" value="FtsL/DivIC"/>
</dbReference>
<reference evidence="2" key="1">
    <citation type="submission" date="2018-05" db="EMBL/GenBank/DDBJ databases">
        <authorList>
            <person name="Lanie J.A."/>
            <person name="Ng W.-L."/>
            <person name="Kazmierczak K.M."/>
            <person name="Andrzejewski T.M."/>
            <person name="Davidsen T.M."/>
            <person name="Wayne K.J."/>
            <person name="Tettelin H."/>
            <person name="Glass J.I."/>
            <person name="Rusch D."/>
            <person name="Podicherti R."/>
            <person name="Tsui H.-C.T."/>
            <person name="Winkler M.E."/>
        </authorList>
    </citation>
    <scope>NUCLEOTIDE SEQUENCE</scope>
</reference>
<evidence type="ECO:0000313" key="2">
    <source>
        <dbReference type="EMBL" id="SVB04800.1"/>
    </source>
</evidence>
<evidence type="ECO:0000313" key="3">
    <source>
        <dbReference type="EMBL" id="SVB04921.1"/>
    </source>
</evidence>
<dbReference type="EMBL" id="UINC01026806">
    <property type="protein sequence ID" value="SVB04921.1"/>
    <property type="molecule type" value="Genomic_DNA"/>
</dbReference>
<gene>
    <name evidence="2" type="ORF">METZ01_LOCUS157654</name>
    <name evidence="3" type="ORF">METZ01_LOCUS157775</name>
</gene>
<dbReference type="Pfam" id="PF04977">
    <property type="entry name" value="DivIC"/>
    <property type="match status" value="1"/>
</dbReference>
<name>A0A382ATC2_9ZZZZ</name>
<protein>
    <recommendedName>
        <fullName evidence="4">Cell division protein FtsL</fullName>
    </recommendedName>
</protein>
<accession>A0A382ATC2</accession>